<dbReference type="PANTHER" id="PTHR10404">
    <property type="entry name" value="N-ACETYLATED-ALPHA-LINKED ACIDIC DIPEPTIDASE"/>
    <property type="match status" value="1"/>
</dbReference>
<dbReference type="RefSeq" id="WP_245319227.1">
    <property type="nucleotide sequence ID" value="NZ_FUXL01000009.1"/>
</dbReference>
<dbReference type="InterPro" id="IPR039373">
    <property type="entry name" value="Peptidase_M28B"/>
</dbReference>
<proteinExistence type="predicted"/>
<keyword evidence="2" id="KW-0121">Carboxypeptidase</keyword>
<keyword evidence="3" id="KW-1185">Reference proteome</keyword>
<dbReference type="InterPro" id="IPR007484">
    <property type="entry name" value="Peptidase_M28"/>
</dbReference>
<name>A0A1T4S9E5_9HYPH</name>
<dbReference type="GO" id="GO:0004180">
    <property type="term" value="F:carboxypeptidase activity"/>
    <property type="evidence" value="ECO:0007669"/>
    <property type="project" value="UniProtKB-KW"/>
</dbReference>
<feature type="domain" description="Peptidase M28" evidence="1">
    <location>
        <begin position="219"/>
        <end position="416"/>
    </location>
</feature>
<dbReference type="SUPFAM" id="SSF52025">
    <property type="entry name" value="PA domain"/>
    <property type="match status" value="1"/>
</dbReference>
<gene>
    <name evidence="2" type="ORF">SAMN05428963_109101</name>
</gene>
<evidence type="ECO:0000259" key="1">
    <source>
        <dbReference type="Pfam" id="PF04389"/>
    </source>
</evidence>
<keyword evidence="2" id="KW-0645">Protease</keyword>
<dbReference type="EMBL" id="FUXL01000009">
    <property type="protein sequence ID" value="SKA24528.1"/>
    <property type="molecule type" value="Genomic_DNA"/>
</dbReference>
<dbReference type="InterPro" id="IPR046450">
    <property type="entry name" value="PA_dom_sf"/>
</dbReference>
<dbReference type="STRING" id="1365950.SAMN05428963_109101"/>
<sequence length="568" mass="61905">MPMPDAVSRALCEQVSADLMMEALGELQHWVKLSGSAEELTSLELVRKRIETYGYRTEIILHDAMISLPGAARLETGGRTWTCITHSHARPTPAGGLTAPLVDVGEGSQADFDAADVRGRVVLVAGLASPAVTARASAAGAAGQIHFTRDGHIHEMCVSPVWGSPSVETVDRLPCTVVVTVGLDDGEELRAMLRDGRLSEVTLFAEVDTGWRKTPILIAEMEAPEAPEDAPFVLFSGHHDTWYYGVMDNGAANATMLEVARLMASRHADWKRGLRFAFWSGHSHGRYSGSAWYADHHWDELERRCVAHVNVDSTGGRDANILTGSGCAAELRQVAIDAIRDQAGQTYKGKRFGRQGDESFWGVGVPSIFNSISHHAQNVGAEPGAMKLGWWWHTPQDTLDKIDAQNLVRDTRIFVQVVSRLLFSPVLPLDYRAHAADLRSVLSGLGEELGDRFDMSELMARLDEFSVLAERTAATAERSASSEQAERLNRALLRTSRALVPMDYTQGDRFVHDPALAQAAWPVLQPLRALARSAPEGAEAALCYVSARRAANRMAHALRSACETLAGC</sequence>
<dbReference type="SUPFAM" id="SSF53187">
    <property type="entry name" value="Zn-dependent exopeptidases"/>
    <property type="match status" value="1"/>
</dbReference>
<dbReference type="Gene3D" id="3.40.630.10">
    <property type="entry name" value="Zn peptidases"/>
    <property type="match status" value="1"/>
</dbReference>
<accession>A0A1T4S9E5</accession>
<protein>
    <submittedName>
        <fullName evidence="2">Zn-dependent amino-or carboxypeptidase, M28 family</fullName>
    </submittedName>
</protein>
<dbReference type="Proteomes" id="UP000190135">
    <property type="component" value="Unassembled WGS sequence"/>
</dbReference>
<evidence type="ECO:0000313" key="2">
    <source>
        <dbReference type="EMBL" id="SKA24528.1"/>
    </source>
</evidence>
<keyword evidence="2" id="KW-0378">Hydrolase</keyword>
<evidence type="ECO:0000313" key="3">
    <source>
        <dbReference type="Proteomes" id="UP000190135"/>
    </source>
</evidence>
<reference evidence="2 3" key="1">
    <citation type="submission" date="2017-02" db="EMBL/GenBank/DDBJ databases">
        <authorList>
            <person name="Peterson S.W."/>
        </authorList>
    </citation>
    <scope>NUCLEOTIDE SEQUENCE [LARGE SCALE GENOMIC DNA]</scope>
    <source>
        <strain evidence="2 3">USBA 369</strain>
    </source>
</reference>
<organism evidence="2 3">
    <name type="scientific">Consotaella salsifontis</name>
    <dbReference type="NCBI Taxonomy" id="1365950"/>
    <lineage>
        <taxon>Bacteria</taxon>
        <taxon>Pseudomonadati</taxon>
        <taxon>Pseudomonadota</taxon>
        <taxon>Alphaproteobacteria</taxon>
        <taxon>Hyphomicrobiales</taxon>
        <taxon>Aurantimonadaceae</taxon>
        <taxon>Consotaella</taxon>
    </lineage>
</organism>
<dbReference type="PANTHER" id="PTHR10404:SF46">
    <property type="entry name" value="VACUOLAR PROTEIN SORTING-ASSOCIATED PROTEIN 70"/>
    <property type="match status" value="1"/>
</dbReference>
<dbReference type="Gene3D" id="3.50.30.30">
    <property type="match status" value="1"/>
</dbReference>
<dbReference type="AlphaFoldDB" id="A0A1T4S9E5"/>
<dbReference type="Pfam" id="PF04389">
    <property type="entry name" value="Peptidase_M28"/>
    <property type="match status" value="1"/>
</dbReference>